<evidence type="ECO:0000256" key="3">
    <source>
        <dbReference type="ARBA" id="ARBA00022692"/>
    </source>
</evidence>
<dbReference type="PANTHER" id="PTHR19432:SF35">
    <property type="entry name" value="SOLUTE CARRIER FAMILY 45 MEMBER 3 ISOFORM X1"/>
    <property type="match status" value="1"/>
</dbReference>
<dbReference type="SUPFAM" id="SSF103473">
    <property type="entry name" value="MFS general substrate transporter"/>
    <property type="match status" value="1"/>
</dbReference>
<evidence type="ECO:0000256" key="5">
    <source>
        <dbReference type="ARBA" id="ARBA00023136"/>
    </source>
</evidence>
<dbReference type="Proteomes" id="UP001140217">
    <property type="component" value="Unassembled WGS sequence"/>
</dbReference>
<feature type="transmembrane region" description="Helical" evidence="6">
    <location>
        <begin position="377"/>
        <end position="396"/>
    </location>
</feature>
<feature type="transmembrane region" description="Helical" evidence="6">
    <location>
        <begin position="293"/>
        <end position="314"/>
    </location>
</feature>
<gene>
    <name evidence="7" type="ORF">H4R18_003511</name>
</gene>
<evidence type="ECO:0000256" key="2">
    <source>
        <dbReference type="ARBA" id="ARBA00022448"/>
    </source>
</evidence>
<reference evidence="7" key="1">
    <citation type="submission" date="2022-07" db="EMBL/GenBank/DDBJ databases">
        <title>Phylogenomic reconstructions and comparative analyses of Kickxellomycotina fungi.</title>
        <authorList>
            <person name="Reynolds N.K."/>
            <person name="Stajich J.E."/>
            <person name="Barry K."/>
            <person name="Grigoriev I.V."/>
            <person name="Crous P."/>
            <person name="Smith M.E."/>
        </authorList>
    </citation>
    <scope>NUCLEOTIDE SEQUENCE</scope>
    <source>
        <strain evidence="7">NBRC 105414</strain>
    </source>
</reference>
<accession>A0A9W8LH65</accession>
<comment type="subcellular location">
    <subcellularLocation>
        <location evidence="1">Membrane</location>
        <topology evidence="1">Multi-pass membrane protein</topology>
    </subcellularLocation>
</comment>
<dbReference type="GO" id="GO:0005886">
    <property type="term" value="C:plasma membrane"/>
    <property type="evidence" value="ECO:0007669"/>
    <property type="project" value="TreeGrafter"/>
</dbReference>
<feature type="transmembrane region" description="Helical" evidence="6">
    <location>
        <begin position="44"/>
        <end position="65"/>
    </location>
</feature>
<dbReference type="InterPro" id="IPR036259">
    <property type="entry name" value="MFS_trans_sf"/>
</dbReference>
<protein>
    <submittedName>
        <fullName evidence="7">Uncharacterized protein</fullName>
    </submittedName>
</protein>
<organism evidence="7 8">
    <name type="scientific">Coemansia javaensis</name>
    <dbReference type="NCBI Taxonomy" id="2761396"/>
    <lineage>
        <taxon>Eukaryota</taxon>
        <taxon>Fungi</taxon>
        <taxon>Fungi incertae sedis</taxon>
        <taxon>Zoopagomycota</taxon>
        <taxon>Kickxellomycotina</taxon>
        <taxon>Kickxellomycetes</taxon>
        <taxon>Kickxellales</taxon>
        <taxon>Kickxellaceae</taxon>
        <taxon>Coemansia</taxon>
    </lineage>
</organism>
<feature type="transmembrane region" description="Helical" evidence="6">
    <location>
        <begin position="7"/>
        <end position="24"/>
    </location>
</feature>
<dbReference type="OrthoDB" id="28755at2759"/>
<evidence type="ECO:0000313" key="7">
    <source>
        <dbReference type="EMBL" id="KAJ2780333.1"/>
    </source>
</evidence>
<evidence type="ECO:0000313" key="8">
    <source>
        <dbReference type="Proteomes" id="UP001140217"/>
    </source>
</evidence>
<sequence>MGGGCGQYIALTVAVAGLQFAWAVEMGFGTPYLLSLGLPKSLASLVWLAGPLSGLVMQPLVGVLSDRSTSRFGRRRPFIVGSTACAVACLGVIGWTREIAGGRARLAVWLAVGAFYVLDFAVNALQGCLRALIVDVLPAARQDAGTAWASRMIGVGNVCGFLMGFLDLARLLPFLGSTHMQVLTAVAAAALSATVAVTCLCTSETPLPPPQRLGAERRTDWRSRLRALVELLESLRALPPAIRGVFRVQLLAWIGWFPFLFYGTTLVADLYVASSAGGEGPAAMERGTRAGSLAMFAHAIVSLCASIVLPAFAYSAAEGRPSARPPADAGALAAARRALHSVRARLAVRLPVMWSVSLGVFSTAMLLTLLVSSVRGASALLAVCGVSWAVAVWAPFSMLGEAIHDGAGAPRQEMRAAAAAASNGDYVQVASGDIPLEDMGDRPASDDPAPGAQQLSAGTILGVHNVFCVIPQFITAFASSLIFAAFERAQGPGGTGAGAGLGGQHAHQIALVMALGGVSAAAAAFFAWRL</sequence>
<keyword evidence="5 6" id="KW-0472">Membrane</keyword>
<feature type="transmembrane region" description="Helical" evidence="6">
    <location>
        <begin position="154"/>
        <end position="176"/>
    </location>
</feature>
<feature type="transmembrane region" description="Helical" evidence="6">
    <location>
        <begin position="107"/>
        <end position="133"/>
    </location>
</feature>
<feature type="transmembrane region" description="Helical" evidence="6">
    <location>
        <begin position="77"/>
        <end position="95"/>
    </location>
</feature>
<dbReference type="PANTHER" id="PTHR19432">
    <property type="entry name" value="SUGAR TRANSPORTER"/>
    <property type="match status" value="1"/>
</dbReference>
<evidence type="ECO:0000256" key="4">
    <source>
        <dbReference type="ARBA" id="ARBA00022989"/>
    </source>
</evidence>
<feature type="transmembrane region" description="Helical" evidence="6">
    <location>
        <begin position="346"/>
        <end position="371"/>
    </location>
</feature>
<dbReference type="Gene3D" id="1.20.1250.20">
    <property type="entry name" value="MFS general substrate transporter like domains"/>
    <property type="match status" value="1"/>
</dbReference>
<evidence type="ECO:0000256" key="6">
    <source>
        <dbReference type="SAM" id="Phobius"/>
    </source>
</evidence>
<keyword evidence="8" id="KW-1185">Reference proteome</keyword>
<feature type="transmembrane region" description="Helical" evidence="6">
    <location>
        <begin position="250"/>
        <end position="273"/>
    </location>
</feature>
<dbReference type="Pfam" id="PF13347">
    <property type="entry name" value="MFS_2"/>
    <property type="match status" value="1"/>
</dbReference>
<keyword evidence="2" id="KW-0813">Transport</keyword>
<feature type="transmembrane region" description="Helical" evidence="6">
    <location>
        <begin position="466"/>
        <end position="486"/>
    </location>
</feature>
<feature type="transmembrane region" description="Helical" evidence="6">
    <location>
        <begin position="506"/>
        <end position="528"/>
    </location>
</feature>
<name>A0A9W8LH65_9FUNG</name>
<keyword evidence="3 6" id="KW-0812">Transmembrane</keyword>
<keyword evidence="4 6" id="KW-1133">Transmembrane helix</keyword>
<proteinExistence type="predicted"/>
<comment type="caution">
    <text evidence="7">The sequence shown here is derived from an EMBL/GenBank/DDBJ whole genome shotgun (WGS) entry which is preliminary data.</text>
</comment>
<evidence type="ECO:0000256" key="1">
    <source>
        <dbReference type="ARBA" id="ARBA00004141"/>
    </source>
</evidence>
<dbReference type="AlphaFoldDB" id="A0A9W8LH65"/>
<feature type="transmembrane region" description="Helical" evidence="6">
    <location>
        <begin position="182"/>
        <end position="202"/>
    </location>
</feature>
<dbReference type="GO" id="GO:0008506">
    <property type="term" value="F:sucrose:proton symporter activity"/>
    <property type="evidence" value="ECO:0007669"/>
    <property type="project" value="TreeGrafter"/>
</dbReference>
<dbReference type="EMBL" id="JANBUL010000142">
    <property type="protein sequence ID" value="KAJ2780333.1"/>
    <property type="molecule type" value="Genomic_DNA"/>
</dbReference>